<evidence type="ECO:0000313" key="1">
    <source>
        <dbReference type="EMBL" id="CRL00185.1"/>
    </source>
</evidence>
<keyword evidence="2" id="KW-1185">Reference proteome</keyword>
<protein>
    <submittedName>
        <fullName evidence="1">CLUMA_CG013459, isoform A</fullName>
    </submittedName>
</protein>
<name>A0A1J1INX5_9DIPT</name>
<dbReference type="EMBL" id="CVRI01000054">
    <property type="protein sequence ID" value="CRL00185.1"/>
    <property type="molecule type" value="Genomic_DNA"/>
</dbReference>
<dbReference type="AlphaFoldDB" id="A0A1J1INX5"/>
<accession>A0A1J1INX5</accession>
<reference evidence="1 2" key="1">
    <citation type="submission" date="2015-04" db="EMBL/GenBank/DDBJ databases">
        <authorList>
            <person name="Syromyatnikov M.Y."/>
            <person name="Popov V.N."/>
        </authorList>
    </citation>
    <scope>NUCLEOTIDE SEQUENCE [LARGE SCALE GENOMIC DNA]</scope>
</reference>
<dbReference type="Proteomes" id="UP000183832">
    <property type="component" value="Unassembled WGS sequence"/>
</dbReference>
<organism evidence="1 2">
    <name type="scientific">Clunio marinus</name>
    <dbReference type="NCBI Taxonomy" id="568069"/>
    <lineage>
        <taxon>Eukaryota</taxon>
        <taxon>Metazoa</taxon>
        <taxon>Ecdysozoa</taxon>
        <taxon>Arthropoda</taxon>
        <taxon>Hexapoda</taxon>
        <taxon>Insecta</taxon>
        <taxon>Pterygota</taxon>
        <taxon>Neoptera</taxon>
        <taxon>Endopterygota</taxon>
        <taxon>Diptera</taxon>
        <taxon>Nematocera</taxon>
        <taxon>Chironomoidea</taxon>
        <taxon>Chironomidae</taxon>
        <taxon>Clunio</taxon>
    </lineage>
</organism>
<gene>
    <name evidence="1" type="ORF">CLUMA_CG013459</name>
</gene>
<proteinExistence type="predicted"/>
<sequence length="114" mass="13723">MELELTAAFEDLVQSMQSLNQSMHSLTSLVTKFNQFMAEAFETLARERNGNLRGNIQEWKSESRFEKKENESSTKIVHPFRKHLMRKRFFQCYLDVYFKAIDYRHHYNQHDSNI</sequence>
<evidence type="ECO:0000313" key="2">
    <source>
        <dbReference type="Proteomes" id="UP000183832"/>
    </source>
</evidence>